<feature type="transmembrane region" description="Helical" evidence="10">
    <location>
        <begin position="91"/>
        <end position="112"/>
    </location>
</feature>
<keyword evidence="2" id="KW-1003">Cell membrane</keyword>
<dbReference type="PROSITE" id="PS50262">
    <property type="entry name" value="G_PROTEIN_RECEP_F1_2"/>
    <property type="match status" value="1"/>
</dbReference>
<evidence type="ECO:0000256" key="7">
    <source>
        <dbReference type="ARBA" id="ARBA00023170"/>
    </source>
</evidence>
<dbReference type="CDD" id="cd00637">
    <property type="entry name" value="7tm_classA_rhodopsin-like"/>
    <property type="match status" value="1"/>
</dbReference>
<keyword evidence="5" id="KW-0297">G-protein coupled receptor</keyword>
<evidence type="ECO:0000256" key="8">
    <source>
        <dbReference type="ARBA" id="ARBA00023224"/>
    </source>
</evidence>
<evidence type="ECO:0000256" key="2">
    <source>
        <dbReference type="ARBA" id="ARBA00022475"/>
    </source>
</evidence>
<feature type="transmembrane region" description="Helical" evidence="10">
    <location>
        <begin position="286"/>
        <end position="309"/>
    </location>
</feature>
<dbReference type="PANTHER" id="PTHR24249:SF418">
    <property type="entry name" value="G-PROTEIN COUPLED RECEPTORS FAMILY 1 PROFILE DOMAIN-CONTAINING PROTEIN"/>
    <property type="match status" value="1"/>
</dbReference>
<feature type="compositionally biased region" description="Basic and acidic residues" evidence="9">
    <location>
        <begin position="219"/>
        <end position="231"/>
    </location>
</feature>
<evidence type="ECO:0000256" key="4">
    <source>
        <dbReference type="ARBA" id="ARBA00022989"/>
    </source>
</evidence>
<sequence length="377" mass="42639">MVDVLSWILYFIAAPFLILLALVATVLNATIIASRFYVKSRSSTLEMTYSLAVTDTLSSIAQAASLFWNSFGPMALGMKHDSWCFSMALEVFRMGFMLTGVFHIAALAFLHYLRIARPFDHARIISLRKTHVLMIILWIVPTLSMAIYFWSFPGAGFQATNCNAGPTGMYFYYNIYFRSLISIVIVTMMVATCIIYLRLLKIVDSIRQKAVGIPKRDHKISDTSEKSDKSGKSLTSGDQNNFNRGHRTVVTATIIYGTFLFGWTPACCLFILTAEGMPLHDAKQSWFGVVFFISMLCMILKTITNPIIYATRIPEVRKFVRRYWKSSLKRKDITDQFTSSRRKSEDDLMKNNACIVMLQSGKILVFDSPSSLIPAVK</sequence>
<feature type="transmembrane region" description="Helical" evidence="10">
    <location>
        <begin position="249"/>
        <end position="274"/>
    </location>
</feature>
<comment type="subcellular location">
    <subcellularLocation>
        <location evidence="1">Cell membrane</location>
        <topology evidence="1">Multi-pass membrane protein</topology>
    </subcellularLocation>
</comment>
<keyword evidence="3 10" id="KW-0812">Transmembrane</keyword>
<evidence type="ECO:0000313" key="11">
    <source>
        <dbReference type="EnsemblMetazoa" id="PPA40584.1"/>
    </source>
</evidence>
<evidence type="ECO:0000256" key="3">
    <source>
        <dbReference type="ARBA" id="ARBA00022692"/>
    </source>
</evidence>
<dbReference type="GO" id="GO:0007186">
    <property type="term" value="P:G protein-coupled receptor signaling pathway"/>
    <property type="evidence" value="ECO:0000318"/>
    <property type="project" value="GO_Central"/>
</dbReference>
<proteinExistence type="predicted"/>
<dbReference type="GO" id="GO:0004930">
    <property type="term" value="F:G protein-coupled receptor activity"/>
    <property type="evidence" value="ECO:0000318"/>
    <property type="project" value="GO_Central"/>
</dbReference>
<keyword evidence="8" id="KW-0807">Transducer</keyword>
<accession>A0A8R1Z088</accession>
<keyword evidence="6 10" id="KW-0472">Membrane</keyword>
<evidence type="ECO:0000256" key="5">
    <source>
        <dbReference type="ARBA" id="ARBA00023040"/>
    </source>
</evidence>
<feature type="transmembrane region" description="Helical" evidence="10">
    <location>
        <begin position="6"/>
        <end position="27"/>
    </location>
</feature>
<feature type="transmembrane region" description="Helical" evidence="10">
    <location>
        <begin position="48"/>
        <end position="71"/>
    </location>
</feature>
<reference evidence="11" key="2">
    <citation type="submission" date="2022-06" db="UniProtKB">
        <authorList>
            <consortium name="EnsemblMetazoa"/>
        </authorList>
    </citation>
    <scope>IDENTIFICATION</scope>
    <source>
        <strain evidence="11">PS312</strain>
    </source>
</reference>
<dbReference type="EnsemblMetazoa" id="PPA40584.1">
    <property type="protein sequence ID" value="PPA40584.1"/>
    <property type="gene ID" value="WBGene00278953"/>
</dbReference>
<evidence type="ECO:0000256" key="1">
    <source>
        <dbReference type="ARBA" id="ARBA00004651"/>
    </source>
</evidence>
<dbReference type="InterPro" id="IPR017452">
    <property type="entry name" value="GPCR_Rhodpsn_7TM"/>
</dbReference>
<keyword evidence="4 10" id="KW-1133">Transmembrane helix</keyword>
<dbReference type="Proteomes" id="UP000005239">
    <property type="component" value="Unassembled WGS sequence"/>
</dbReference>
<feature type="transmembrane region" description="Helical" evidence="10">
    <location>
        <begin position="175"/>
        <end position="199"/>
    </location>
</feature>
<organism evidence="11 12">
    <name type="scientific">Pristionchus pacificus</name>
    <name type="common">Parasitic nematode worm</name>
    <dbReference type="NCBI Taxonomy" id="54126"/>
    <lineage>
        <taxon>Eukaryota</taxon>
        <taxon>Metazoa</taxon>
        <taxon>Ecdysozoa</taxon>
        <taxon>Nematoda</taxon>
        <taxon>Chromadorea</taxon>
        <taxon>Rhabditida</taxon>
        <taxon>Rhabditina</taxon>
        <taxon>Diplogasteromorpha</taxon>
        <taxon>Diplogasteroidea</taxon>
        <taxon>Neodiplogasteridae</taxon>
        <taxon>Pristionchus</taxon>
    </lineage>
</organism>
<gene>
    <name evidence="11" type="primary">WBGene00278953</name>
</gene>
<feature type="region of interest" description="Disordered" evidence="9">
    <location>
        <begin position="217"/>
        <end position="239"/>
    </location>
</feature>
<dbReference type="SUPFAM" id="SSF81321">
    <property type="entry name" value="Family A G protein-coupled receptor-like"/>
    <property type="match status" value="1"/>
</dbReference>
<evidence type="ECO:0000256" key="6">
    <source>
        <dbReference type="ARBA" id="ARBA00023136"/>
    </source>
</evidence>
<reference evidence="12" key="1">
    <citation type="journal article" date="2008" name="Nat. Genet.">
        <title>The Pristionchus pacificus genome provides a unique perspective on nematode lifestyle and parasitism.</title>
        <authorList>
            <person name="Dieterich C."/>
            <person name="Clifton S.W."/>
            <person name="Schuster L.N."/>
            <person name="Chinwalla A."/>
            <person name="Delehaunty K."/>
            <person name="Dinkelacker I."/>
            <person name="Fulton L."/>
            <person name="Fulton R."/>
            <person name="Godfrey J."/>
            <person name="Minx P."/>
            <person name="Mitreva M."/>
            <person name="Roeseler W."/>
            <person name="Tian H."/>
            <person name="Witte H."/>
            <person name="Yang S.P."/>
            <person name="Wilson R.K."/>
            <person name="Sommer R.J."/>
        </authorList>
    </citation>
    <scope>NUCLEOTIDE SEQUENCE [LARGE SCALE GENOMIC DNA]</scope>
    <source>
        <strain evidence="12">PS312</strain>
    </source>
</reference>
<dbReference type="Gene3D" id="1.20.1070.10">
    <property type="entry name" value="Rhodopsin 7-helix transmembrane proteins"/>
    <property type="match status" value="1"/>
</dbReference>
<dbReference type="PANTHER" id="PTHR24249">
    <property type="entry name" value="HISTAMINE RECEPTOR-RELATED G-PROTEIN COUPLED RECEPTOR"/>
    <property type="match status" value="1"/>
</dbReference>
<evidence type="ECO:0000313" key="12">
    <source>
        <dbReference type="Proteomes" id="UP000005239"/>
    </source>
</evidence>
<dbReference type="OrthoDB" id="9894375at2759"/>
<name>A0A2A6C2Q5_PRIPA</name>
<evidence type="ECO:0000256" key="10">
    <source>
        <dbReference type="SAM" id="Phobius"/>
    </source>
</evidence>
<protein>
    <submittedName>
        <fullName evidence="11">G protein-coupled receptor</fullName>
    </submittedName>
</protein>
<accession>A0A2A6C2Q5</accession>
<feature type="transmembrane region" description="Helical" evidence="10">
    <location>
        <begin position="132"/>
        <end position="151"/>
    </location>
</feature>
<dbReference type="InterPro" id="IPR050569">
    <property type="entry name" value="TAAR"/>
</dbReference>
<keyword evidence="12" id="KW-1185">Reference proteome</keyword>
<evidence type="ECO:0000256" key="9">
    <source>
        <dbReference type="SAM" id="MobiDB-lite"/>
    </source>
</evidence>
<dbReference type="GO" id="GO:0005886">
    <property type="term" value="C:plasma membrane"/>
    <property type="evidence" value="ECO:0000318"/>
    <property type="project" value="GO_Central"/>
</dbReference>
<dbReference type="InterPro" id="IPR000276">
    <property type="entry name" value="GPCR_Rhodpsn"/>
</dbReference>
<dbReference type="Pfam" id="PF00001">
    <property type="entry name" value="7tm_1"/>
    <property type="match status" value="1"/>
</dbReference>
<keyword evidence="7" id="KW-0675">Receptor</keyword>
<dbReference type="AlphaFoldDB" id="A0A2A6C2Q5"/>